<evidence type="ECO:0000313" key="2">
    <source>
        <dbReference type="EMBL" id="KAK3090973.1"/>
    </source>
</evidence>
<name>A0AA89BXA7_PINIB</name>
<comment type="caution">
    <text evidence="2">The sequence shown here is derived from an EMBL/GenBank/DDBJ whole genome shotgun (WGS) entry which is preliminary data.</text>
</comment>
<gene>
    <name evidence="2" type="ORF">FSP39_016134</name>
</gene>
<keyword evidence="3" id="KW-1185">Reference proteome</keyword>
<keyword evidence="1" id="KW-1133">Transmembrane helix</keyword>
<keyword evidence="1" id="KW-0812">Transmembrane</keyword>
<accession>A0AA89BXA7</accession>
<organism evidence="2 3">
    <name type="scientific">Pinctada imbricata</name>
    <name type="common">Atlantic pearl-oyster</name>
    <name type="synonym">Pinctada martensii</name>
    <dbReference type="NCBI Taxonomy" id="66713"/>
    <lineage>
        <taxon>Eukaryota</taxon>
        <taxon>Metazoa</taxon>
        <taxon>Spiralia</taxon>
        <taxon>Lophotrochozoa</taxon>
        <taxon>Mollusca</taxon>
        <taxon>Bivalvia</taxon>
        <taxon>Autobranchia</taxon>
        <taxon>Pteriomorphia</taxon>
        <taxon>Pterioida</taxon>
        <taxon>Pterioidea</taxon>
        <taxon>Pteriidae</taxon>
        <taxon>Pinctada</taxon>
    </lineage>
</organism>
<reference evidence="2" key="1">
    <citation type="submission" date="2019-08" db="EMBL/GenBank/DDBJ databases">
        <title>The improved chromosome-level genome for the pearl oyster Pinctada fucata martensii using PacBio sequencing and Hi-C.</title>
        <authorList>
            <person name="Zheng Z."/>
        </authorList>
    </citation>
    <scope>NUCLEOTIDE SEQUENCE</scope>
    <source>
        <strain evidence="2">ZZ-2019</strain>
        <tissue evidence="2">Adductor muscle</tissue>
    </source>
</reference>
<protein>
    <submittedName>
        <fullName evidence="2">Uncharacterized protein</fullName>
    </submittedName>
</protein>
<evidence type="ECO:0000256" key="1">
    <source>
        <dbReference type="SAM" id="Phobius"/>
    </source>
</evidence>
<feature type="transmembrane region" description="Helical" evidence="1">
    <location>
        <begin position="6"/>
        <end position="26"/>
    </location>
</feature>
<keyword evidence="1" id="KW-0472">Membrane</keyword>
<dbReference type="AlphaFoldDB" id="A0AA89BXA7"/>
<dbReference type="EMBL" id="VSWD01000010">
    <property type="protein sequence ID" value="KAK3090973.1"/>
    <property type="molecule type" value="Genomic_DNA"/>
</dbReference>
<proteinExistence type="predicted"/>
<sequence length="68" mass="7735">MVQDQVLVNVTSAADAILGLMATYYVTSVPYPAHRYGTFLFIESELLYGKIKDDDAQLLQRLKDLFYT</sequence>
<dbReference type="Proteomes" id="UP001186944">
    <property type="component" value="Unassembled WGS sequence"/>
</dbReference>
<evidence type="ECO:0000313" key="3">
    <source>
        <dbReference type="Proteomes" id="UP001186944"/>
    </source>
</evidence>